<evidence type="ECO:0000256" key="2">
    <source>
        <dbReference type="SAM" id="MobiDB-lite"/>
    </source>
</evidence>
<keyword evidence="1" id="KW-0175">Coiled coil</keyword>
<keyword evidence="4" id="KW-1185">Reference proteome</keyword>
<feature type="region of interest" description="Disordered" evidence="2">
    <location>
        <begin position="1042"/>
        <end position="1162"/>
    </location>
</feature>
<dbReference type="Proteomes" id="UP000001072">
    <property type="component" value="Unassembled WGS sequence"/>
</dbReference>
<feature type="compositionally biased region" description="Polar residues" evidence="2">
    <location>
        <begin position="373"/>
        <end position="387"/>
    </location>
</feature>
<feature type="region of interest" description="Disordered" evidence="2">
    <location>
        <begin position="370"/>
        <end position="401"/>
    </location>
</feature>
<gene>
    <name evidence="3" type="ORF">MELLADRAFT_105829</name>
</gene>
<feature type="region of interest" description="Disordered" evidence="2">
    <location>
        <begin position="904"/>
        <end position="1023"/>
    </location>
</feature>
<feature type="compositionally biased region" description="Polar residues" evidence="2">
    <location>
        <begin position="250"/>
        <end position="261"/>
    </location>
</feature>
<dbReference type="OrthoDB" id="2501104at2759"/>
<feature type="compositionally biased region" description="Polar residues" evidence="2">
    <location>
        <begin position="274"/>
        <end position="289"/>
    </location>
</feature>
<feature type="compositionally biased region" description="Low complexity" evidence="2">
    <location>
        <begin position="956"/>
        <end position="988"/>
    </location>
</feature>
<feature type="compositionally biased region" description="Basic and acidic residues" evidence="2">
    <location>
        <begin position="1152"/>
        <end position="1162"/>
    </location>
</feature>
<organism evidence="4">
    <name type="scientific">Melampsora larici-populina (strain 98AG31 / pathotype 3-4-7)</name>
    <name type="common">Poplar leaf rust fungus</name>
    <dbReference type="NCBI Taxonomy" id="747676"/>
    <lineage>
        <taxon>Eukaryota</taxon>
        <taxon>Fungi</taxon>
        <taxon>Dikarya</taxon>
        <taxon>Basidiomycota</taxon>
        <taxon>Pucciniomycotina</taxon>
        <taxon>Pucciniomycetes</taxon>
        <taxon>Pucciniales</taxon>
        <taxon>Melampsoraceae</taxon>
        <taxon>Melampsora</taxon>
    </lineage>
</organism>
<dbReference type="KEGG" id="mlr:MELLADRAFT_105829"/>
<dbReference type="HOGENOM" id="CLU_275087_0_0_1"/>
<dbReference type="GeneID" id="18922731"/>
<proteinExistence type="predicted"/>
<dbReference type="VEuPathDB" id="FungiDB:MELLADRAFT_105829"/>
<sequence length="1162" mass="130036">MYVDGSLSTRWAGDFDIAGRATHMGSNTSLSAYSSPSFKRGPSTSSRSFGVSDEDWNEAREELVRLQRGPSHAGSEQFFSDDMRTTSGYDLPMSSKYNPSLVGSASYSHVNNLRDQRLQSGFKNSTEHTGKYSGYDHDHGSVKARFYKQGYESEHSYPYDQDYDLQSELSFSTDTRNHYNTDLRFLDHTSRINPERRTQTPELAKQCNDSYFDSSSGSRTPIVFGASESHGAYDPTRQQHPAISSRYGDGQSQARPQSFSNLEPPAHYSWESRGGNSTNECYAPTSRSPFASPGSPYHRPPSRQQYASPGHGGKQHFGENDFKSAYDLRYNLSGHSDSDILKQEDRDYSEGYSTPAALLYESRGGSQAPFDSYATNQSFTTSPSASSRKSKLNGLPPTRQPYHTEREQINHVTSQLDASLHRAFSKNSNVSILDDFFCIPDMSVSSEVTSHTPYSTAVHSPRSLISYQSSIHQLSTPKNIKKAHDIRRQVDKLTTMEDNMKHKNKLNLSGTISMPNSVAEEQQSLSTINIDAATFFNEIDTRQMELDRQRNDLEKQLSLQDSADLEMKLASEVKQLERQLTMLNHYREIDSNRRIAKLSRFGHVLSQPIEPASKASYLYQPRWLAAARKLSDRTPKLDLALSGGGIAGAYYHLLTNHLPRGLPFFGDRDGFFACGTSRQNVYVRDPFTEPIDFDYGYGRMKALGSYGLSQDRFARINTHLLDDLYLFEMLLRLDRSLDEQERSRRWRERLRWEEIQDSGERVRLWSDMNVDARRQIGIDEGSFWAAHLFGSPFNSRMGYTTCPLAGPAMRTRKHYSLTPGLEIRYPMWYHGGLGLGRRIFNWMEQPYRPINIKHELRRERIRREYAERRGEIRPRPRSLGPGLMGTGVPYQTELERLRRMSGLRPAGSRAAPNPSPSHLPSDSLPRNDPFASSGPAYPSTGLSRSSRPPTPYARNHPSSSSAPPVHASQPGSSAMSSGSNPSNLKSSPRAGTSTAINSTSTPNSDRPTNGNTESNSGVIKSPIDRNLTQSVVFDPYVEKISHEDTIPSRPPSRNQAGAALAPIRSAMKTPPANPRPPVPAEVLQDEQQIDSITAINTHRNRSTPAPDDKKKQGDNVTQKSSTHDPPKVTSTKVNPPKVNPAKLASAIKGARKAAEEEKGRLE</sequence>
<reference evidence="4" key="1">
    <citation type="journal article" date="2011" name="Proc. Natl. Acad. Sci. U.S.A.">
        <title>Obligate biotrophy features unraveled by the genomic analysis of rust fungi.</title>
        <authorList>
            <person name="Duplessis S."/>
            <person name="Cuomo C.A."/>
            <person name="Lin Y.-C."/>
            <person name="Aerts A."/>
            <person name="Tisserant E."/>
            <person name="Veneault-Fourrey C."/>
            <person name="Joly D.L."/>
            <person name="Hacquard S."/>
            <person name="Amselem J."/>
            <person name="Cantarel B.L."/>
            <person name="Chiu R."/>
            <person name="Coutinho P.M."/>
            <person name="Feau N."/>
            <person name="Field M."/>
            <person name="Frey P."/>
            <person name="Gelhaye E."/>
            <person name="Goldberg J."/>
            <person name="Grabherr M.G."/>
            <person name="Kodira C.D."/>
            <person name="Kohler A."/>
            <person name="Kuees U."/>
            <person name="Lindquist E.A."/>
            <person name="Lucas S.M."/>
            <person name="Mago R."/>
            <person name="Mauceli E."/>
            <person name="Morin E."/>
            <person name="Murat C."/>
            <person name="Pangilinan J.L."/>
            <person name="Park R."/>
            <person name="Pearson M."/>
            <person name="Quesneville H."/>
            <person name="Rouhier N."/>
            <person name="Sakthikumar S."/>
            <person name="Salamov A.A."/>
            <person name="Schmutz J."/>
            <person name="Selles B."/>
            <person name="Shapiro H."/>
            <person name="Tanguay P."/>
            <person name="Tuskan G.A."/>
            <person name="Henrissat B."/>
            <person name="Van de Peer Y."/>
            <person name="Rouze P."/>
            <person name="Ellis J.G."/>
            <person name="Dodds P.N."/>
            <person name="Schein J.E."/>
            <person name="Zhong S."/>
            <person name="Hamelin R.C."/>
            <person name="Grigoriev I.V."/>
            <person name="Szabo L.J."/>
            <person name="Martin F."/>
        </authorList>
    </citation>
    <scope>NUCLEOTIDE SEQUENCE [LARGE SCALE GENOMIC DNA]</scope>
    <source>
        <strain evidence="4">98AG31 / pathotype 3-4-7</strain>
    </source>
</reference>
<feature type="compositionally biased region" description="Polar residues" evidence="2">
    <location>
        <begin position="989"/>
        <end position="1018"/>
    </location>
</feature>
<evidence type="ECO:0000313" key="3">
    <source>
        <dbReference type="EMBL" id="EGG07309.1"/>
    </source>
</evidence>
<evidence type="ECO:0000313" key="4">
    <source>
        <dbReference type="Proteomes" id="UP000001072"/>
    </source>
</evidence>
<dbReference type="InParanoid" id="F4RJG9"/>
<feature type="region of interest" description="Disordered" evidence="2">
    <location>
        <begin position="227"/>
        <end position="319"/>
    </location>
</feature>
<name>F4RJG9_MELLP</name>
<dbReference type="RefSeq" id="XP_007409216.1">
    <property type="nucleotide sequence ID" value="XM_007409154.1"/>
</dbReference>
<dbReference type="AlphaFoldDB" id="F4RJG9"/>
<feature type="coiled-coil region" evidence="1">
    <location>
        <begin position="536"/>
        <end position="579"/>
    </location>
</feature>
<evidence type="ECO:0000256" key="1">
    <source>
        <dbReference type="SAM" id="Coils"/>
    </source>
</evidence>
<protein>
    <submittedName>
        <fullName evidence="3">Uncharacterized protein</fullName>
    </submittedName>
</protein>
<feature type="region of interest" description="Disordered" evidence="2">
    <location>
        <begin position="29"/>
        <end position="54"/>
    </location>
</feature>
<dbReference type="EMBL" id="GL883104">
    <property type="protein sequence ID" value="EGG07309.1"/>
    <property type="molecule type" value="Genomic_DNA"/>
</dbReference>
<feature type="compositionally biased region" description="Polar residues" evidence="2">
    <location>
        <begin position="29"/>
        <end position="49"/>
    </location>
</feature>
<accession>F4RJG9</accession>